<comment type="similarity">
    <text evidence="6">Belongs to the cytochrome b5 family. MAPR subfamily.</text>
</comment>
<gene>
    <name evidence="9" type="ORF">DLAC_06009</name>
</gene>
<evidence type="ECO:0000256" key="7">
    <source>
        <dbReference type="SAM" id="Phobius"/>
    </source>
</evidence>
<dbReference type="AlphaFoldDB" id="A0A151ZHE9"/>
<organism evidence="9 10">
    <name type="scientific">Tieghemostelium lacteum</name>
    <name type="common">Slime mold</name>
    <name type="synonym">Dictyostelium lacteum</name>
    <dbReference type="NCBI Taxonomy" id="361077"/>
    <lineage>
        <taxon>Eukaryota</taxon>
        <taxon>Amoebozoa</taxon>
        <taxon>Evosea</taxon>
        <taxon>Eumycetozoa</taxon>
        <taxon>Dictyostelia</taxon>
        <taxon>Dictyosteliales</taxon>
        <taxon>Raperosteliaceae</taxon>
        <taxon>Tieghemostelium</taxon>
    </lineage>
</organism>
<evidence type="ECO:0000256" key="3">
    <source>
        <dbReference type="ARBA" id="ARBA00022723"/>
    </source>
</evidence>
<dbReference type="Gene3D" id="3.10.120.10">
    <property type="entry name" value="Cytochrome b5-like heme/steroid binding domain"/>
    <property type="match status" value="1"/>
</dbReference>
<dbReference type="SUPFAM" id="SSF55856">
    <property type="entry name" value="Cytochrome b5-like heme/steroid binding domain"/>
    <property type="match status" value="1"/>
</dbReference>
<evidence type="ECO:0000256" key="1">
    <source>
        <dbReference type="ARBA" id="ARBA00004240"/>
    </source>
</evidence>
<dbReference type="EMBL" id="LODT01000028">
    <property type="protein sequence ID" value="KYQ93339.1"/>
    <property type="molecule type" value="Genomic_DNA"/>
</dbReference>
<evidence type="ECO:0000256" key="6">
    <source>
        <dbReference type="ARBA" id="ARBA00038357"/>
    </source>
</evidence>
<keyword evidence="2" id="KW-0349">Heme</keyword>
<dbReference type="InterPro" id="IPR036400">
    <property type="entry name" value="Cyt_B5-like_heme/steroid_sf"/>
</dbReference>
<proteinExistence type="inferred from homology"/>
<dbReference type="FunFam" id="3.10.120.10:FF:000003">
    <property type="entry name" value="membrane-associated progesterone receptor component 1"/>
    <property type="match status" value="1"/>
</dbReference>
<dbReference type="FunCoup" id="A0A151ZHE9">
    <property type="interactions" value="422"/>
</dbReference>
<dbReference type="PANTHER" id="PTHR10281">
    <property type="entry name" value="MEMBRANE-ASSOCIATED PROGESTERONE RECEPTOR COMPONENT-RELATED"/>
    <property type="match status" value="1"/>
</dbReference>
<reference evidence="9 10" key="1">
    <citation type="submission" date="2015-12" db="EMBL/GenBank/DDBJ databases">
        <title>Dictyostelia acquired genes for synthesis and detection of signals that induce cell-type specialization by lateral gene transfer from prokaryotes.</title>
        <authorList>
            <person name="Gloeckner G."/>
            <person name="Schaap P."/>
        </authorList>
    </citation>
    <scope>NUCLEOTIDE SEQUENCE [LARGE SCALE GENOMIC DNA]</scope>
    <source>
        <strain evidence="9 10">TK</strain>
    </source>
</reference>
<dbReference type="InParanoid" id="A0A151ZHE9"/>
<feature type="transmembrane region" description="Helical" evidence="7">
    <location>
        <begin position="12"/>
        <end position="29"/>
    </location>
</feature>
<evidence type="ECO:0000259" key="8">
    <source>
        <dbReference type="SMART" id="SM01117"/>
    </source>
</evidence>
<sequence>MFDISSISTDEIQYAILIIVIIYLIKVLLTPQKPIVPAVPRKVPVAEKRDYTLKELSKYTGADENLPILVGIKDKVYDVTYKHSTYGPGGAYHVFSGHDAAYCLAVNSTSESDLDKPLDESKLTQEQLDTLSNWISFFGERYPVLGKLIV</sequence>
<feature type="domain" description="Cytochrome b5 heme-binding" evidence="8">
    <location>
        <begin position="51"/>
        <end position="149"/>
    </location>
</feature>
<evidence type="ECO:0000313" key="10">
    <source>
        <dbReference type="Proteomes" id="UP000076078"/>
    </source>
</evidence>
<dbReference type="Proteomes" id="UP000076078">
    <property type="component" value="Unassembled WGS sequence"/>
</dbReference>
<keyword evidence="3" id="KW-0479">Metal-binding</keyword>
<dbReference type="InterPro" id="IPR050577">
    <property type="entry name" value="MAPR/NEUFC/NENF-like"/>
</dbReference>
<comment type="subcellular location">
    <subcellularLocation>
        <location evidence="1">Endoplasmic reticulum</location>
    </subcellularLocation>
</comment>
<protein>
    <submittedName>
        <fullName evidence="9">Cytochrome b5 domain-containing protein</fullName>
    </submittedName>
</protein>
<keyword evidence="7" id="KW-0812">Transmembrane</keyword>
<keyword evidence="7" id="KW-1133">Transmembrane helix</keyword>
<dbReference type="OrthoDB" id="547796at2759"/>
<accession>A0A151ZHE9</accession>
<comment type="caution">
    <text evidence="9">The sequence shown here is derived from an EMBL/GenBank/DDBJ whole genome shotgun (WGS) entry which is preliminary data.</text>
</comment>
<dbReference type="GO" id="GO:0005783">
    <property type="term" value="C:endoplasmic reticulum"/>
    <property type="evidence" value="ECO:0007669"/>
    <property type="project" value="UniProtKB-SubCell"/>
</dbReference>
<dbReference type="GO" id="GO:0016020">
    <property type="term" value="C:membrane"/>
    <property type="evidence" value="ECO:0007669"/>
    <property type="project" value="TreeGrafter"/>
</dbReference>
<dbReference type="OMA" id="PGGSYCM"/>
<keyword evidence="4" id="KW-0256">Endoplasmic reticulum</keyword>
<dbReference type="SMART" id="SM01117">
    <property type="entry name" value="Cyt-b5"/>
    <property type="match status" value="1"/>
</dbReference>
<dbReference type="STRING" id="361077.A0A151ZHE9"/>
<name>A0A151ZHE9_TIELA</name>
<keyword evidence="7" id="KW-0472">Membrane</keyword>
<dbReference type="Pfam" id="PF00173">
    <property type="entry name" value="Cyt-b5"/>
    <property type="match status" value="1"/>
</dbReference>
<keyword evidence="5" id="KW-0408">Iron</keyword>
<dbReference type="InterPro" id="IPR001199">
    <property type="entry name" value="Cyt_B5-like_heme/steroid-bd"/>
</dbReference>
<dbReference type="PANTHER" id="PTHR10281:SF72">
    <property type="entry name" value="NEUDESIN"/>
    <property type="match status" value="1"/>
</dbReference>
<evidence type="ECO:0000256" key="2">
    <source>
        <dbReference type="ARBA" id="ARBA00022617"/>
    </source>
</evidence>
<keyword evidence="10" id="KW-1185">Reference proteome</keyword>
<evidence type="ECO:0000256" key="5">
    <source>
        <dbReference type="ARBA" id="ARBA00023004"/>
    </source>
</evidence>
<evidence type="ECO:0000256" key="4">
    <source>
        <dbReference type="ARBA" id="ARBA00022824"/>
    </source>
</evidence>
<dbReference type="GO" id="GO:0046872">
    <property type="term" value="F:metal ion binding"/>
    <property type="evidence" value="ECO:0007669"/>
    <property type="project" value="UniProtKB-KW"/>
</dbReference>
<evidence type="ECO:0000313" key="9">
    <source>
        <dbReference type="EMBL" id="KYQ93339.1"/>
    </source>
</evidence>